<sequence>MLPILKRVRCQPGCDELLVRKVTGQIPNDFALKRLGESLDGSWLLPYRRERGRFLISETAPFLGWS</sequence>
<evidence type="ECO:0000313" key="2">
    <source>
        <dbReference type="Proteomes" id="UP000722989"/>
    </source>
</evidence>
<name>A0ABX0XUE0_9ACTN</name>
<accession>A0ABX0XUE0</accession>
<organism evidence="1 2">
    <name type="scientific">Planosporangium thailandense</name>
    <dbReference type="NCBI Taxonomy" id="765197"/>
    <lineage>
        <taxon>Bacteria</taxon>
        <taxon>Bacillati</taxon>
        <taxon>Actinomycetota</taxon>
        <taxon>Actinomycetes</taxon>
        <taxon>Micromonosporales</taxon>
        <taxon>Micromonosporaceae</taxon>
        <taxon>Planosporangium</taxon>
    </lineage>
</organism>
<gene>
    <name evidence="1" type="ORF">HC031_06615</name>
</gene>
<comment type="caution">
    <text evidence="1">The sequence shown here is derived from an EMBL/GenBank/DDBJ whole genome shotgun (WGS) entry which is preliminary data.</text>
</comment>
<evidence type="ECO:0000313" key="1">
    <source>
        <dbReference type="EMBL" id="NJC69393.1"/>
    </source>
</evidence>
<protein>
    <submittedName>
        <fullName evidence="1">Uncharacterized protein</fullName>
    </submittedName>
</protein>
<dbReference type="EMBL" id="JAATVY010000003">
    <property type="protein sequence ID" value="NJC69393.1"/>
    <property type="molecule type" value="Genomic_DNA"/>
</dbReference>
<dbReference type="RefSeq" id="WP_167924271.1">
    <property type="nucleotide sequence ID" value="NZ_JAATVY010000003.1"/>
</dbReference>
<dbReference type="Proteomes" id="UP000722989">
    <property type="component" value="Unassembled WGS sequence"/>
</dbReference>
<keyword evidence="2" id="KW-1185">Reference proteome</keyword>
<proteinExistence type="predicted"/>
<reference evidence="1 2" key="1">
    <citation type="submission" date="2020-03" db="EMBL/GenBank/DDBJ databases">
        <title>WGS of the type strain of Planosporangium spp.</title>
        <authorList>
            <person name="Thawai C."/>
        </authorList>
    </citation>
    <scope>NUCLEOTIDE SEQUENCE [LARGE SCALE GENOMIC DNA]</scope>
    <source>
        <strain evidence="1 2">TBRC 5610</strain>
    </source>
</reference>